<dbReference type="AlphaFoldDB" id="A0A9N9JD99"/>
<protein>
    <submittedName>
        <fullName evidence="1">7458_t:CDS:1</fullName>
    </submittedName>
</protein>
<proteinExistence type="predicted"/>
<gene>
    <name evidence="1" type="ORF">CPELLU_LOCUS15844</name>
</gene>
<accession>A0A9N9JD99</accession>
<keyword evidence="2" id="KW-1185">Reference proteome</keyword>
<feature type="non-terminal residue" evidence="1">
    <location>
        <position position="64"/>
    </location>
</feature>
<name>A0A9N9JD99_9GLOM</name>
<sequence>MSYTLFNSIFSETHPELASLNTNILLLQNIYQFTFIKETNNSEFSEQNNNEINNFISGEPFYNI</sequence>
<comment type="caution">
    <text evidence="1">The sequence shown here is derived from an EMBL/GenBank/DDBJ whole genome shotgun (WGS) entry which is preliminary data.</text>
</comment>
<reference evidence="1" key="1">
    <citation type="submission" date="2021-06" db="EMBL/GenBank/DDBJ databases">
        <authorList>
            <person name="Kallberg Y."/>
            <person name="Tangrot J."/>
            <person name="Rosling A."/>
        </authorList>
    </citation>
    <scope>NUCLEOTIDE SEQUENCE</scope>
    <source>
        <strain evidence="1">FL966</strain>
    </source>
</reference>
<dbReference type="Proteomes" id="UP000789759">
    <property type="component" value="Unassembled WGS sequence"/>
</dbReference>
<evidence type="ECO:0000313" key="1">
    <source>
        <dbReference type="EMBL" id="CAG8770499.1"/>
    </source>
</evidence>
<evidence type="ECO:0000313" key="2">
    <source>
        <dbReference type="Proteomes" id="UP000789759"/>
    </source>
</evidence>
<dbReference type="EMBL" id="CAJVQA010021747">
    <property type="protein sequence ID" value="CAG8770499.1"/>
    <property type="molecule type" value="Genomic_DNA"/>
</dbReference>
<organism evidence="1 2">
    <name type="scientific">Cetraspora pellucida</name>
    <dbReference type="NCBI Taxonomy" id="1433469"/>
    <lineage>
        <taxon>Eukaryota</taxon>
        <taxon>Fungi</taxon>
        <taxon>Fungi incertae sedis</taxon>
        <taxon>Mucoromycota</taxon>
        <taxon>Glomeromycotina</taxon>
        <taxon>Glomeromycetes</taxon>
        <taxon>Diversisporales</taxon>
        <taxon>Gigasporaceae</taxon>
        <taxon>Cetraspora</taxon>
    </lineage>
</organism>